<comment type="similarity">
    <text evidence="1 2">Belongs to the Dps family.</text>
</comment>
<organism evidence="4 5">
    <name type="scientific">Alienimonas chondri</name>
    <dbReference type="NCBI Taxonomy" id="2681879"/>
    <lineage>
        <taxon>Bacteria</taxon>
        <taxon>Pseudomonadati</taxon>
        <taxon>Planctomycetota</taxon>
        <taxon>Planctomycetia</taxon>
        <taxon>Planctomycetales</taxon>
        <taxon>Planctomycetaceae</taxon>
        <taxon>Alienimonas</taxon>
    </lineage>
</organism>
<dbReference type="EMBL" id="WTPX01000018">
    <property type="protein sequence ID" value="NNJ24847.1"/>
    <property type="molecule type" value="Genomic_DNA"/>
</dbReference>
<proteinExistence type="inferred from homology"/>
<dbReference type="InterPro" id="IPR002177">
    <property type="entry name" value="DPS_DNA-bd"/>
</dbReference>
<dbReference type="InterPro" id="IPR023188">
    <property type="entry name" value="DPS_DNA-bd_CS"/>
</dbReference>
<dbReference type="PRINTS" id="PR01346">
    <property type="entry name" value="HELNAPAPROT"/>
</dbReference>
<comment type="caution">
    <text evidence="4">The sequence shown here is derived from an EMBL/GenBank/DDBJ whole genome shotgun (WGS) entry which is preliminary data.</text>
</comment>
<dbReference type="CDD" id="cd01043">
    <property type="entry name" value="DPS"/>
    <property type="match status" value="1"/>
</dbReference>
<dbReference type="InterPro" id="IPR012347">
    <property type="entry name" value="Ferritin-like"/>
</dbReference>
<reference evidence="4 5" key="1">
    <citation type="journal article" date="2020" name="Syst. Appl. Microbiol.">
        <title>Alienimonas chondri sp. nov., a novel planctomycete isolated from the biofilm of the red alga Chondrus crispus.</title>
        <authorList>
            <person name="Vitorino I."/>
            <person name="Albuquerque L."/>
            <person name="Wiegand S."/>
            <person name="Kallscheuer N."/>
            <person name="da Costa M.S."/>
            <person name="Lobo-da-Cunha A."/>
            <person name="Jogler C."/>
            <person name="Lage O.M."/>
        </authorList>
    </citation>
    <scope>NUCLEOTIDE SEQUENCE [LARGE SCALE GENOMIC DNA]</scope>
    <source>
        <strain evidence="4 5">LzC2</strain>
    </source>
</reference>
<dbReference type="RefSeq" id="WP_171184231.1">
    <property type="nucleotide sequence ID" value="NZ_WTPX01000018.1"/>
</dbReference>
<dbReference type="PIRSF" id="PIRSF005900">
    <property type="entry name" value="Dps"/>
    <property type="match status" value="1"/>
</dbReference>
<dbReference type="Gene3D" id="1.20.1260.10">
    <property type="match status" value="1"/>
</dbReference>
<keyword evidence="5" id="KW-1185">Reference proteome</keyword>
<evidence type="ECO:0000256" key="2">
    <source>
        <dbReference type="RuleBase" id="RU003875"/>
    </source>
</evidence>
<evidence type="ECO:0000259" key="3">
    <source>
        <dbReference type="Pfam" id="PF00210"/>
    </source>
</evidence>
<name>A0ABX1VAE5_9PLAN</name>
<evidence type="ECO:0000256" key="1">
    <source>
        <dbReference type="ARBA" id="ARBA00009497"/>
    </source>
</evidence>
<dbReference type="Pfam" id="PF00210">
    <property type="entry name" value="Ferritin"/>
    <property type="match status" value="1"/>
</dbReference>
<gene>
    <name evidence="4" type="primary">dps</name>
    <name evidence="4" type="ORF">LzC2_09070</name>
</gene>
<dbReference type="EC" id="1.16.-.-" evidence="4"/>
<dbReference type="InterPro" id="IPR008331">
    <property type="entry name" value="Ferritin_DPS_dom"/>
</dbReference>
<evidence type="ECO:0000313" key="5">
    <source>
        <dbReference type="Proteomes" id="UP000609651"/>
    </source>
</evidence>
<dbReference type="Proteomes" id="UP000609651">
    <property type="component" value="Unassembled WGS sequence"/>
</dbReference>
<keyword evidence="4" id="KW-0560">Oxidoreductase</keyword>
<dbReference type="PANTHER" id="PTHR42932:SF2">
    <property type="entry name" value="DNA PROTECTION DURING STARVATION PROTEIN 1"/>
    <property type="match status" value="1"/>
</dbReference>
<feature type="domain" description="Ferritin/DPS" evidence="3">
    <location>
        <begin position="19"/>
        <end position="155"/>
    </location>
</feature>
<dbReference type="PROSITE" id="PS00818">
    <property type="entry name" value="DPS_1"/>
    <property type="match status" value="1"/>
</dbReference>
<dbReference type="PANTHER" id="PTHR42932">
    <property type="entry name" value="GENERAL STRESS PROTEIN 20U"/>
    <property type="match status" value="1"/>
</dbReference>
<sequence>MTFWKRNILPEADAQTVCSALQEVLVSLIDLGLQGKQAHWNLFGPNFQSLHEKLDAIVETARLTSDEVAERMNQLGIAPDGRRNTVAESSPLANYSSDFEPVPQALHLIGDRLHTAVETIRTARKTVADPDPMTEDLLIAVSQQVEEHLWMIQAMEHEVGAGEPSKLP</sequence>
<evidence type="ECO:0000313" key="4">
    <source>
        <dbReference type="EMBL" id="NNJ24847.1"/>
    </source>
</evidence>
<dbReference type="GO" id="GO:0016491">
    <property type="term" value="F:oxidoreductase activity"/>
    <property type="evidence" value="ECO:0007669"/>
    <property type="project" value="UniProtKB-KW"/>
</dbReference>
<dbReference type="InterPro" id="IPR009078">
    <property type="entry name" value="Ferritin-like_SF"/>
</dbReference>
<protein>
    <submittedName>
        <fullName evidence="4">DNA protection during starvation protein</fullName>
        <ecNumber evidence="4">1.16.-.-</ecNumber>
    </submittedName>
</protein>
<accession>A0ABX1VAE5</accession>
<dbReference type="SUPFAM" id="SSF47240">
    <property type="entry name" value="Ferritin-like"/>
    <property type="match status" value="1"/>
</dbReference>